<name>A0A1J6L586_NICAT</name>
<protein>
    <submittedName>
        <fullName evidence="1">Uncharacterized protein</fullName>
    </submittedName>
</protein>
<keyword evidence="2" id="KW-1185">Reference proteome</keyword>
<evidence type="ECO:0000313" key="2">
    <source>
        <dbReference type="Proteomes" id="UP000187609"/>
    </source>
</evidence>
<comment type="caution">
    <text evidence="1">The sequence shown here is derived from an EMBL/GenBank/DDBJ whole genome shotgun (WGS) entry which is preliminary data.</text>
</comment>
<dbReference type="Proteomes" id="UP000187609">
    <property type="component" value="Unassembled WGS sequence"/>
</dbReference>
<evidence type="ECO:0000313" key="1">
    <source>
        <dbReference type="EMBL" id="OIT26313.1"/>
    </source>
</evidence>
<sequence>MSISLGALAMIGADYIKDGIRIENFEQLEAKVPSYLLADEEEDDGVFFSSWKINIPTKNSYEFPFCSQEFNRCENGERKQKTVGAMLFDASAKIVGVR</sequence>
<accession>A0A1J6L586</accession>
<reference evidence="1" key="1">
    <citation type="submission" date="2016-11" db="EMBL/GenBank/DDBJ databases">
        <title>The genome of Nicotiana attenuata.</title>
        <authorList>
            <person name="Xu S."/>
            <person name="Brockmoeller T."/>
            <person name="Gaquerel E."/>
            <person name="Navarro A."/>
            <person name="Kuhl H."/>
            <person name="Gase K."/>
            <person name="Ling Z."/>
            <person name="Zhou W."/>
            <person name="Kreitzer C."/>
            <person name="Stanke M."/>
            <person name="Tang H."/>
            <person name="Lyons E."/>
            <person name="Pandey P."/>
            <person name="Pandey S.P."/>
            <person name="Timmermann B."/>
            <person name="Baldwin I.T."/>
        </authorList>
    </citation>
    <scope>NUCLEOTIDE SEQUENCE [LARGE SCALE GENOMIC DNA]</scope>
    <source>
        <strain evidence="1">UT</strain>
    </source>
</reference>
<organism evidence="1 2">
    <name type="scientific">Nicotiana attenuata</name>
    <name type="common">Coyote tobacco</name>
    <dbReference type="NCBI Taxonomy" id="49451"/>
    <lineage>
        <taxon>Eukaryota</taxon>
        <taxon>Viridiplantae</taxon>
        <taxon>Streptophyta</taxon>
        <taxon>Embryophyta</taxon>
        <taxon>Tracheophyta</taxon>
        <taxon>Spermatophyta</taxon>
        <taxon>Magnoliopsida</taxon>
        <taxon>eudicotyledons</taxon>
        <taxon>Gunneridae</taxon>
        <taxon>Pentapetalae</taxon>
        <taxon>asterids</taxon>
        <taxon>lamiids</taxon>
        <taxon>Solanales</taxon>
        <taxon>Solanaceae</taxon>
        <taxon>Nicotianoideae</taxon>
        <taxon>Nicotianeae</taxon>
        <taxon>Nicotiana</taxon>
    </lineage>
</organism>
<dbReference type="Gramene" id="OIT26313">
    <property type="protein sequence ID" value="OIT26313"/>
    <property type="gene ID" value="A4A49_52746"/>
</dbReference>
<proteinExistence type="predicted"/>
<dbReference type="AlphaFoldDB" id="A0A1J6L586"/>
<dbReference type="EMBL" id="MJEQ01002875">
    <property type="protein sequence ID" value="OIT26313.1"/>
    <property type="molecule type" value="Genomic_DNA"/>
</dbReference>
<gene>
    <name evidence="1" type="ORF">A4A49_52746</name>
</gene>